<feature type="binding site" evidence="18">
    <location>
        <position position="201"/>
    </location>
    <ligand>
        <name>a ubiquinone</name>
        <dbReference type="ChEBI" id="CHEBI:16389"/>
    </ligand>
</feature>
<evidence type="ECO:0000256" key="20">
    <source>
        <dbReference type="RuleBase" id="RU362117"/>
    </source>
</evidence>
<dbReference type="InterPro" id="IPR016174">
    <property type="entry name" value="Di-haem_cyt_TM"/>
</dbReference>
<dbReference type="InterPro" id="IPR048259">
    <property type="entry name" value="Cytochrome_b_N_euk/bac"/>
</dbReference>
<evidence type="ECO:0000256" key="3">
    <source>
        <dbReference type="ARBA" id="ARBA00011660"/>
    </source>
</evidence>
<dbReference type="EMBL" id="AP011987">
    <property type="protein sequence ID" value="BAK42081.1"/>
    <property type="molecule type" value="Genomic_DNA"/>
</dbReference>
<evidence type="ECO:0000256" key="17">
    <source>
        <dbReference type="ARBA" id="ARBA00061233"/>
    </source>
</evidence>
<feature type="binding site" description="axial binding residue" evidence="19">
    <location>
        <position position="97"/>
    </location>
    <ligand>
        <name>heme b</name>
        <dbReference type="ChEBI" id="CHEBI:60344"/>
        <label>b566</label>
    </ligand>
    <ligandPart>
        <name>Fe</name>
        <dbReference type="ChEBI" id="CHEBI:18248"/>
    </ligandPart>
</feature>
<dbReference type="InterPro" id="IPR048260">
    <property type="entry name" value="Cytochrome_b_C_euk/bac"/>
</dbReference>
<keyword evidence="7 20" id="KW-0679">Respiratory chain</keyword>
<feature type="transmembrane region" description="Helical" evidence="20">
    <location>
        <begin position="87"/>
        <end position="107"/>
    </location>
</feature>
<evidence type="ECO:0000256" key="15">
    <source>
        <dbReference type="ARBA" id="ARBA00023128"/>
    </source>
</evidence>
<evidence type="ECO:0000256" key="16">
    <source>
        <dbReference type="ARBA" id="ARBA00023136"/>
    </source>
</evidence>
<dbReference type="Pfam" id="PF00032">
    <property type="entry name" value="Cytochrom_B_C"/>
    <property type="match status" value="1"/>
</dbReference>
<evidence type="ECO:0000256" key="7">
    <source>
        <dbReference type="ARBA" id="ARBA00022660"/>
    </source>
</evidence>
<keyword evidence="14" id="KW-0830">Ubiquinone</keyword>
<dbReference type="Gene3D" id="1.20.810.10">
    <property type="entry name" value="Cytochrome Bc1 Complex, Chain C"/>
    <property type="match status" value="1"/>
</dbReference>
<feature type="transmembrane region" description="Helical" evidence="20">
    <location>
        <begin position="113"/>
        <end position="133"/>
    </location>
</feature>
<dbReference type="CDD" id="cd00290">
    <property type="entry name" value="cytochrome_b_C"/>
    <property type="match status" value="1"/>
</dbReference>
<feature type="transmembrane region" description="Helical" evidence="20">
    <location>
        <begin position="320"/>
        <end position="340"/>
    </location>
</feature>
<dbReference type="CDD" id="cd00284">
    <property type="entry name" value="Cytochrome_b_N"/>
    <property type="match status" value="1"/>
</dbReference>
<evidence type="ECO:0000256" key="6">
    <source>
        <dbReference type="ARBA" id="ARBA00022617"/>
    </source>
</evidence>
<evidence type="ECO:0000259" key="21">
    <source>
        <dbReference type="PROSITE" id="PS51002"/>
    </source>
</evidence>
<keyword evidence="11 20" id="KW-0249">Electron transport</keyword>
<comment type="subunit">
    <text evidence="3">The cytochrome bc1 complex contains 3 respiratory subunits (MT-CYB, CYC1 and UQCRFS1), 2 core proteins (UQCRC1 and UQCRC2) and probably 6 low-molecular weight proteins.</text>
</comment>
<evidence type="ECO:0000256" key="2">
    <source>
        <dbReference type="ARBA" id="ARBA00004448"/>
    </source>
</evidence>
<keyword evidence="13 19" id="KW-0408">Iron</keyword>
<feature type="binding site" description="axial binding residue" evidence="19">
    <location>
        <position position="196"/>
    </location>
    <ligand>
        <name>heme b</name>
        <dbReference type="ChEBI" id="CHEBI:60344"/>
        <label>b566</label>
    </ligand>
    <ligandPart>
        <name>Fe</name>
        <dbReference type="ChEBI" id="CHEBI:18248"/>
    </ligandPart>
</feature>
<evidence type="ECO:0000256" key="4">
    <source>
        <dbReference type="ARBA" id="ARBA00013531"/>
    </source>
</evidence>
<organism evidence="23">
    <name type="scientific">Ctenolucius hujeta</name>
    <dbReference type="NCBI Taxonomy" id="303997"/>
    <lineage>
        <taxon>Eukaryota</taxon>
        <taxon>Metazoa</taxon>
        <taxon>Chordata</taxon>
        <taxon>Craniata</taxon>
        <taxon>Vertebrata</taxon>
        <taxon>Euteleostomi</taxon>
        <taxon>Actinopterygii</taxon>
        <taxon>Neopterygii</taxon>
        <taxon>Teleostei</taxon>
        <taxon>Ostariophysi</taxon>
        <taxon>Characiformes</taxon>
        <taxon>Characoidei</taxon>
        <taxon>Ctenoluciidae</taxon>
        <taxon>Ctenolucius</taxon>
    </lineage>
</organism>
<dbReference type="PANTHER" id="PTHR19271">
    <property type="entry name" value="CYTOCHROME B"/>
    <property type="match status" value="1"/>
</dbReference>
<feature type="binding site" description="axial binding residue" evidence="19">
    <location>
        <position position="83"/>
    </location>
    <ligand>
        <name>heme b</name>
        <dbReference type="ChEBI" id="CHEBI:60344"/>
        <label>b562</label>
    </ligand>
    <ligandPart>
        <name>Fe</name>
        <dbReference type="ChEBI" id="CHEBI:18248"/>
    </ligandPart>
</feature>
<keyword evidence="10" id="KW-0999">Mitochondrion inner membrane</keyword>
<keyword evidence="8 20" id="KW-0812">Transmembrane</keyword>
<evidence type="ECO:0000256" key="1">
    <source>
        <dbReference type="ARBA" id="ARBA00002566"/>
    </source>
</evidence>
<keyword evidence="16 20" id="KW-0472">Membrane</keyword>
<feature type="domain" description="Cytochrome b/b6 C-terminal region profile" evidence="22">
    <location>
        <begin position="210"/>
        <end position="379"/>
    </location>
</feature>
<dbReference type="GO" id="GO:0008121">
    <property type="term" value="F:quinol-cytochrome-c reductase activity"/>
    <property type="evidence" value="ECO:0007669"/>
    <property type="project" value="InterPro"/>
</dbReference>
<dbReference type="SUPFAM" id="SSF81648">
    <property type="entry name" value="a domain/subunit of cytochrome bc1 complex (Ubiquinol-cytochrome c reductase)"/>
    <property type="match status" value="1"/>
</dbReference>
<dbReference type="FunFam" id="1.20.810.10:FF:000002">
    <property type="entry name" value="Cytochrome b"/>
    <property type="match status" value="1"/>
</dbReference>
<geneLocation type="mitochondrion" evidence="23"/>
<evidence type="ECO:0000256" key="14">
    <source>
        <dbReference type="ARBA" id="ARBA00023075"/>
    </source>
</evidence>
<reference evidence="23" key="1">
    <citation type="journal article" date="2011" name="BMC Evol. Biol.">
        <title>Evolutionary history of Otophysi (Teleostei), a major clade of the modern freshwater fishes: Pangaean origin and Mesozoic radiation.</title>
        <authorList>
            <person name="Nakatani M."/>
            <person name="Miya M."/>
            <person name="Mabuchi K."/>
            <person name="Saitoh K."/>
            <person name="Nishida M."/>
        </authorList>
    </citation>
    <scope>NUCLEOTIDE SEQUENCE</scope>
    <source>
        <tissue evidence="23">Muscle</tissue>
    </source>
</reference>
<dbReference type="PROSITE" id="PS51002">
    <property type="entry name" value="CYTB_NTER"/>
    <property type="match status" value="1"/>
</dbReference>
<feature type="transmembrane region" description="Helical" evidence="20">
    <location>
        <begin position="288"/>
        <end position="308"/>
    </location>
</feature>
<keyword evidence="12 20" id="KW-1133">Transmembrane helix</keyword>
<evidence type="ECO:0000256" key="19">
    <source>
        <dbReference type="PIRSR" id="PIRSR038885-2"/>
    </source>
</evidence>
<keyword evidence="15 20" id="KW-0496">Mitochondrion</keyword>
<feature type="transmembrane region" description="Helical" evidence="20">
    <location>
        <begin position="178"/>
        <end position="200"/>
    </location>
</feature>
<proteinExistence type="inferred from homology"/>
<dbReference type="InterPro" id="IPR036150">
    <property type="entry name" value="Cyt_b/b6_C_sf"/>
</dbReference>
<dbReference type="GO" id="GO:0046872">
    <property type="term" value="F:metal ion binding"/>
    <property type="evidence" value="ECO:0007669"/>
    <property type="project" value="UniProtKB-UniRule"/>
</dbReference>
<protein>
    <recommendedName>
        <fullName evidence="4 20">Cytochrome b</fullName>
    </recommendedName>
</protein>
<accession>F7UIL7</accession>
<evidence type="ECO:0000256" key="9">
    <source>
        <dbReference type="ARBA" id="ARBA00022723"/>
    </source>
</evidence>
<dbReference type="GO" id="GO:0045275">
    <property type="term" value="C:respiratory chain complex III"/>
    <property type="evidence" value="ECO:0007669"/>
    <property type="project" value="InterPro"/>
</dbReference>
<dbReference type="Pfam" id="PF00033">
    <property type="entry name" value="Cytochrome_B"/>
    <property type="match status" value="1"/>
</dbReference>
<feature type="transmembrane region" description="Helical" evidence="20">
    <location>
        <begin position="346"/>
        <end position="365"/>
    </location>
</feature>
<feature type="transmembrane region" description="Helical" evidence="20">
    <location>
        <begin position="145"/>
        <end position="166"/>
    </location>
</feature>
<comment type="similarity">
    <text evidence="17 20">Belongs to the cytochrome b family.</text>
</comment>
<feature type="domain" description="Cytochrome b/b6 N-terminal region profile" evidence="21">
    <location>
        <begin position="1"/>
        <end position="209"/>
    </location>
</feature>
<dbReference type="SUPFAM" id="SSF81342">
    <property type="entry name" value="Transmembrane di-heme cytochromes"/>
    <property type="match status" value="1"/>
</dbReference>
<keyword evidence="9 19" id="KW-0479">Metal-binding</keyword>
<dbReference type="InterPro" id="IPR030689">
    <property type="entry name" value="Cytochrome_b"/>
</dbReference>
<evidence type="ECO:0000256" key="11">
    <source>
        <dbReference type="ARBA" id="ARBA00022982"/>
    </source>
</evidence>
<gene>
    <name evidence="23" type="primary">Cyt B</name>
</gene>
<sequence length="379" mass="42485">MASLRKSHPLFKIANSSLIDLPTPSNISAWWNFGSLLLLCLIMQILTGLFLAMHYTSDISTAFSSVAHICRDVNYGWIIRNMHANGASFFFICLYAHIGRGLYYGSFTYKETWNIGVVLLLLVMMTAFVGYVLPWGQMSFWGATVITNLLSAVPYMGDALVQWIWGGFSVDNATLTRFFTFHFLLPFAIVAATALHALFLHETGSNNPVGLNSDADKISFHPYFSYKDILGFILLLLALTSLALFSPNLLGDPENFTPANPLVTPPHIKPEWYFLFAYAILRSIPNKLGGVLALLFSILILMLVPLLHTSKQQALTFRPFAQIFFWILIADVLILTWIGGMPVEHPFIIIGQAASILYFMIFLLVNPLLGMLENKCLNW</sequence>
<evidence type="ECO:0000256" key="10">
    <source>
        <dbReference type="ARBA" id="ARBA00022792"/>
    </source>
</evidence>
<evidence type="ECO:0000256" key="18">
    <source>
        <dbReference type="PIRSR" id="PIRSR038885-1"/>
    </source>
</evidence>
<comment type="cofactor">
    <cofactor evidence="19">
        <name>heme</name>
        <dbReference type="ChEBI" id="CHEBI:30413"/>
    </cofactor>
    <text evidence="19">Binds 2 heme groups non-covalently.</text>
</comment>
<dbReference type="InterPro" id="IPR005797">
    <property type="entry name" value="Cyt_b/b6_N"/>
</dbReference>
<keyword evidence="5 20" id="KW-0813">Transport</keyword>
<dbReference type="PANTHER" id="PTHR19271:SF16">
    <property type="entry name" value="CYTOCHROME B"/>
    <property type="match status" value="1"/>
</dbReference>
<feature type="transmembrane region" description="Helical" evidence="20">
    <location>
        <begin position="229"/>
        <end position="250"/>
    </location>
</feature>
<evidence type="ECO:0000313" key="23">
    <source>
        <dbReference type="EMBL" id="BAK42081.1"/>
    </source>
</evidence>
<dbReference type="GO" id="GO:0006122">
    <property type="term" value="P:mitochondrial electron transport, ubiquinol to cytochrome c"/>
    <property type="evidence" value="ECO:0007669"/>
    <property type="project" value="TreeGrafter"/>
</dbReference>
<feature type="transmembrane region" description="Helical" evidence="20">
    <location>
        <begin position="30"/>
        <end position="52"/>
    </location>
</feature>
<keyword evidence="6 19" id="KW-0349">Heme</keyword>
<comment type="subcellular location">
    <subcellularLocation>
        <location evidence="2">Mitochondrion inner membrane</location>
        <topology evidence="2">Multi-pass membrane protein</topology>
    </subcellularLocation>
</comment>
<feature type="binding site" description="axial binding residue" evidence="19">
    <location>
        <position position="182"/>
    </location>
    <ligand>
        <name>heme b</name>
        <dbReference type="ChEBI" id="CHEBI:60344"/>
        <label>b562</label>
    </ligand>
    <ligandPart>
        <name>Fe</name>
        <dbReference type="ChEBI" id="CHEBI:18248"/>
    </ligandPart>
</feature>
<dbReference type="PROSITE" id="PS51003">
    <property type="entry name" value="CYTB_CTER"/>
    <property type="match status" value="1"/>
</dbReference>
<dbReference type="PIRSF" id="PIRSF038885">
    <property type="entry name" value="COB"/>
    <property type="match status" value="1"/>
</dbReference>
<name>F7UIL7_9TELE</name>
<comment type="function">
    <text evidence="1 20">Component of the ubiquinol-cytochrome c reductase complex (complex III or cytochrome b-c1 complex) that is part of the mitochondrial respiratory chain. The b-c1 complex mediates electron transfer from ubiquinol to cytochrome c. Contributes to the generation of a proton gradient across the mitochondrial membrane that is then used for ATP synthesis.</text>
</comment>
<evidence type="ECO:0000256" key="12">
    <source>
        <dbReference type="ARBA" id="ARBA00022989"/>
    </source>
</evidence>
<dbReference type="GO" id="GO:0016491">
    <property type="term" value="F:oxidoreductase activity"/>
    <property type="evidence" value="ECO:0007669"/>
    <property type="project" value="UniProtKB-UniRule"/>
</dbReference>
<evidence type="ECO:0000256" key="5">
    <source>
        <dbReference type="ARBA" id="ARBA00022448"/>
    </source>
</evidence>
<evidence type="ECO:0000256" key="8">
    <source>
        <dbReference type="ARBA" id="ARBA00022692"/>
    </source>
</evidence>
<dbReference type="InterPro" id="IPR027387">
    <property type="entry name" value="Cytb/b6-like_sf"/>
</dbReference>
<dbReference type="GO" id="GO:0005743">
    <property type="term" value="C:mitochondrial inner membrane"/>
    <property type="evidence" value="ECO:0007669"/>
    <property type="project" value="UniProtKB-SubCell"/>
</dbReference>
<dbReference type="InterPro" id="IPR005798">
    <property type="entry name" value="Cyt_b/b6_C"/>
</dbReference>
<comment type="cofactor">
    <cofactor evidence="20">
        <name>heme b</name>
        <dbReference type="ChEBI" id="CHEBI:60344"/>
    </cofactor>
    <text evidence="20">Binds 2 heme groups non-covalently.</text>
</comment>
<dbReference type="AlphaFoldDB" id="F7UIL7"/>
<evidence type="ECO:0000259" key="22">
    <source>
        <dbReference type="PROSITE" id="PS51003"/>
    </source>
</evidence>
<evidence type="ECO:0000256" key="13">
    <source>
        <dbReference type="ARBA" id="ARBA00023004"/>
    </source>
</evidence>